<feature type="domain" description="EamA" evidence="7">
    <location>
        <begin position="152"/>
        <end position="289"/>
    </location>
</feature>
<feature type="transmembrane region" description="Helical" evidence="6">
    <location>
        <begin position="69"/>
        <end position="92"/>
    </location>
</feature>
<dbReference type="Proteomes" id="UP000503162">
    <property type="component" value="Chromosome"/>
</dbReference>
<reference evidence="8 9" key="1">
    <citation type="submission" date="2020-03" db="EMBL/GenBank/DDBJ databases">
        <title>Hydrogenophaga sp. nov. isolated from cyanobacterial mat.</title>
        <authorList>
            <person name="Thorat V."/>
            <person name="Kirdat K."/>
            <person name="Tiwarekar B."/>
            <person name="Costa E.D."/>
            <person name="Yadav A."/>
        </authorList>
    </citation>
    <scope>NUCLEOTIDE SEQUENCE [LARGE SCALE GENOMIC DNA]</scope>
    <source>
        <strain evidence="8 9">BA0156</strain>
    </source>
</reference>
<dbReference type="GO" id="GO:0016020">
    <property type="term" value="C:membrane"/>
    <property type="evidence" value="ECO:0007669"/>
    <property type="project" value="UniProtKB-SubCell"/>
</dbReference>
<feature type="transmembrane region" description="Helical" evidence="6">
    <location>
        <begin position="38"/>
        <end position="62"/>
    </location>
</feature>
<feature type="transmembrane region" description="Helical" evidence="6">
    <location>
        <begin position="220"/>
        <end position="239"/>
    </location>
</feature>
<proteinExistence type="inferred from homology"/>
<keyword evidence="5 6" id="KW-0472">Membrane</keyword>
<organism evidence="8 9">
    <name type="scientific">Hydrogenophaga crocea</name>
    <dbReference type="NCBI Taxonomy" id="2716225"/>
    <lineage>
        <taxon>Bacteria</taxon>
        <taxon>Pseudomonadati</taxon>
        <taxon>Pseudomonadota</taxon>
        <taxon>Betaproteobacteria</taxon>
        <taxon>Burkholderiales</taxon>
        <taxon>Comamonadaceae</taxon>
        <taxon>Hydrogenophaga</taxon>
    </lineage>
</organism>
<feature type="transmembrane region" description="Helical" evidence="6">
    <location>
        <begin position="12"/>
        <end position="32"/>
    </location>
</feature>
<evidence type="ECO:0000256" key="5">
    <source>
        <dbReference type="ARBA" id="ARBA00023136"/>
    </source>
</evidence>
<feature type="transmembrane region" description="Helical" evidence="6">
    <location>
        <begin position="124"/>
        <end position="142"/>
    </location>
</feature>
<evidence type="ECO:0000256" key="3">
    <source>
        <dbReference type="ARBA" id="ARBA00022692"/>
    </source>
</evidence>
<feature type="transmembrane region" description="Helical" evidence="6">
    <location>
        <begin position="178"/>
        <end position="200"/>
    </location>
</feature>
<dbReference type="InterPro" id="IPR000620">
    <property type="entry name" value="EamA_dom"/>
</dbReference>
<dbReference type="RefSeq" id="WP_166225906.1">
    <property type="nucleotide sequence ID" value="NZ_CP049989.1"/>
</dbReference>
<evidence type="ECO:0000259" key="7">
    <source>
        <dbReference type="Pfam" id="PF00892"/>
    </source>
</evidence>
<comment type="similarity">
    <text evidence="2">Belongs to the EamA transporter family.</text>
</comment>
<feature type="domain" description="EamA" evidence="7">
    <location>
        <begin position="9"/>
        <end position="141"/>
    </location>
</feature>
<evidence type="ECO:0000256" key="6">
    <source>
        <dbReference type="SAM" id="Phobius"/>
    </source>
</evidence>
<comment type="subcellular location">
    <subcellularLocation>
        <location evidence="1">Membrane</location>
        <topology evidence="1">Multi-pass membrane protein</topology>
    </subcellularLocation>
</comment>
<keyword evidence="9" id="KW-1185">Reference proteome</keyword>
<evidence type="ECO:0000313" key="9">
    <source>
        <dbReference type="Proteomes" id="UP000503162"/>
    </source>
</evidence>
<evidence type="ECO:0000313" key="8">
    <source>
        <dbReference type="EMBL" id="QIM51706.1"/>
    </source>
</evidence>
<dbReference type="SUPFAM" id="SSF103481">
    <property type="entry name" value="Multidrug resistance efflux transporter EmrE"/>
    <property type="match status" value="2"/>
</dbReference>
<accession>A0A6G8IF99</accession>
<evidence type="ECO:0000256" key="1">
    <source>
        <dbReference type="ARBA" id="ARBA00004141"/>
    </source>
</evidence>
<dbReference type="Pfam" id="PF00892">
    <property type="entry name" value="EamA"/>
    <property type="match status" value="2"/>
</dbReference>
<dbReference type="PANTHER" id="PTHR32322:SF2">
    <property type="entry name" value="EAMA DOMAIN-CONTAINING PROTEIN"/>
    <property type="match status" value="1"/>
</dbReference>
<keyword evidence="4 6" id="KW-1133">Transmembrane helix</keyword>
<gene>
    <name evidence="8" type="ORF">G9Q37_05890</name>
</gene>
<feature type="transmembrane region" description="Helical" evidence="6">
    <location>
        <begin position="98"/>
        <end position="117"/>
    </location>
</feature>
<feature type="transmembrane region" description="Helical" evidence="6">
    <location>
        <begin position="251"/>
        <end position="267"/>
    </location>
</feature>
<dbReference type="AlphaFoldDB" id="A0A6G8IF99"/>
<feature type="transmembrane region" description="Helical" evidence="6">
    <location>
        <begin position="273"/>
        <end position="290"/>
    </location>
</feature>
<dbReference type="InterPro" id="IPR037185">
    <property type="entry name" value="EmrE-like"/>
</dbReference>
<name>A0A6G8IF99_9BURK</name>
<dbReference type="InterPro" id="IPR050638">
    <property type="entry name" value="AA-Vitamin_Transporters"/>
</dbReference>
<dbReference type="KEGG" id="hcz:G9Q37_05890"/>
<keyword evidence="3 6" id="KW-0812">Transmembrane</keyword>
<dbReference type="EMBL" id="CP049989">
    <property type="protein sequence ID" value="QIM51706.1"/>
    <property type="molecule type" value="Genomic_DNA"/>
</dbReference>
<dbReference type="PANTHER" id="PTHR32322">
    <property type="entry name" value="INNER MEMBRANE TRANSPORTER"/>
    <property type="match status" value="1"/>
</dbReference>
<feature type="transmembrane region" description="Helical" evidence="6">
    <location>
        <begin position="148"/>
        <end position="166"/>
    </location>
</feature>
<sequence>MTANGARWKTVLALLTVYLVWGTTQYATLLAVQGLPPVFMTGARFATAGLIMLAFAGAPALLSLSARQAFNCVVAGTIMSFASFALAVLAIAQGVPTGLVACIIATMPLWLTLFAHGGGERTHAVGWVGVLVGISGAGLLLLDGNLHFVPLGTGMAFLSPMLWAAGSYWVRRSDMPPMALASAIQWLSGGLIGIAVGLIFEADEVWRLTTENQASAWWAWAYLLVFGTLLTYTAYLWLVRNVSAPLAGSNAFVNPVIAVGIGAAVAGERLDTVSFIAIPLVLLGLVLIVSRPRQPRSPKRN</sequence>
<evidence type="ECO:0000256" key="4">
    <source>
        <dbReference type="ARBA" id="ARBA00022989"/>
    </source>
</evidence>
<evidence type="ECO:0000256" key="2">
    <source>
        <dbReference type="ARBA" id="ARBA00007362"/>
    </source>
</evidence>
<protein>
    <submittedName>
        <fullName evidence="8">EamA family transporter</fullName>
    </submittedName>
</protein>